<proteinExistence type="predicted"/>
<name>A0A368FF02_ANCCA</name>
<dbReference type="EMBL" id="JOJR01001865">
    <property type="protein sequence ID" value="RCN29599.1"/>
    <property type="molecule type" value="Genomic_DNA"/>
</dbReference>
<protein>
    <submittedName>
        <fullName evidence="1">Uncharacterized protein</fullName>
    </submittedName>
</protein>
<dbReference type="Proteomes" id="UP000252519">
    <property type="component" value="Unassembled WGS sequence"/>
</dbReference>
<gene>
    <name evidence="1" type="ORF">ANCCAN_24645</name>
</gene>
<organism evidence="1 2">
    <name type="scientific">Ancylostoma caninum</name>
    <name type="common">Dog hookworm</name>
    <dbReference type="NCBI Taxonomy" id="29170"/>
    <lineage>
        <taxon>Eukaryota</taxon>
        <taxon>Metazoa</taxon>
        <taxon>Ecdysozoa</taxon>
        <taxon>Nematoda</taxon>
        <taxon>Chromadorea</taxon>
        <taxon>Rhabditida</taxon>
        <taxon>Rhabditina</taxon>
        <taxon>Rhabditomorpha</taxon>
        <taxon>Strongyloidea</taxon>
        <taxon>Ancylostomatidae</taxon>
        <taxon>Ancylostomatinae</taxon>
        <taxon>Ancylostoma</taxon>
    </lineage>
</organism>
<dbReference type="AlphaFoldDB" id="A0A368FF02"/>
<reference evidence="1 2" key="1">
    <citation type="submission" date="2014-10" db="EMBL/GenBank/DDBJ databases">
        <title>Draft genome of the hookworm Ancylostoma caninum.</title>
        <authorList>
            <person name="Mitreva M."/>
        </authorList>
    </citation>
    <scope>NUCLEOTIDE SEQUENCE [LARGE SCALE GENOMIC DNA]</scope>
    <source>
        <strain evidence="1 2">Baltimore</strain>
    </source>
</reference>
<keyword evidence="2" id="KW-1185">Reference proteome</keyword>
<sequence length="62" mass="7317">MLTLWPLLPLVIHRIPTASHNKVLCRLAMEASRHRSSPLPLKRTRLRKSWPRLRPRIRKCGT</sequence>
<evidence type="ECO:0000313" key="1">
    <source>
        <dbReference type="EMBL" id="RCN29599.1"/>
    </source>
</evidence>
<accession>A0A368FF02</accession>
<comment type="caution">
    <text evidence="1">The sequence shown here is derived from an EMBL/GenBank/DDBJ whole genome shotgun (WGS) entry which is preliminary data.</text>
</comment>
<evidence type="ECO:0000313" key="2">
    <source>
        <dbReference type="Proteomes" id="UP000252519"/>
    </source>
</evidence>